<name>A0A482VFG6_ASBVE</name>
<organism evidence="7 8">
    <name type="scientific">Asbolus verrucosus</name>
    <name type="common">Desert ironclad beetle</name>
    <dbReference type="NCBI Taxonomy" id="1661398"/>
    <lineage>
        <taxon>Eukaryota</taxon>
        <taxon>Metazoa</taxon>
        <taxon>Ecdysozoa</taxon>
        <taxon>Arthropoda</taxon>
        <taxon>Hexapoda</taxon>
        <taxon>Insecta</taxon>
        <taxon>Pterygota</taxon>
        <taxon>Neoptera</taxon>
        <taxon>Endopterygota</taxon>
        <taxon>Coleoptera</taxon>
        <taxon>Polyphaga</taxon>
        <taxon>Cucujiformia</taxon>
        <taxon>Tenebrionidae</taxon>
        <taxon>Pimeliinae</taxon>
        <taxon>Asbolus</taxon>
    </lineage>
</organism>
<evidence type="ECO:0000256" key="2">
    <source>
        <dbReference type="ARBA" id="ARBA00022771"/>
    </source>
</evidence>
<feature type="non-terminal residue" evidence="7">
    <location>
        <position position="171"/>
    </location>
</feature>
<evidence type="ECO:0000256" key="4">
    <source>
        <dbReference type="ARBA" id="ARBA00023125"/>
    </source>
</evidence>
<keyword evidence="4 5" id="KW-0238">DNA-binding</keyword>
<gene>
    <name evidence="7" type="ORF">BDFB_013180</name>
</gene>
<evidence type="ECO:0000256" key="3">
    <source>
        <dbReference type="ARBA" id="ARBA00022833"/>
    </source>
</evidence>
<feature type="domain" description="THAP-type" evidence="6">
    <location>
        <begin position="47"/>
        <end position="135"/>
    </location>
</feature>
<dbReference type="InterPro" id="IPR006612">
    <property type="entry name" value="THAP_Znf"/>
</dbReference>
<dbReference type="GO" id="GO:0003677">
    <property type="term" value="F:DNA binding"/>
    <property type="evidence" value="ECO:0007669"/>
    <property type="project" value="UniProtKB-UniRule"/>
</dbReference>
<dbReference type="SMART" id="SM00980">
    <property type="entry name" value="THAP"/>
    <property type="match status" value="1"/>
</dbReference>
<evidence type="ECO:0000256" key="1">
    <source>
        <dbReference type="ARBA" id="ARBA00022723"/>
    </source>
</evidence>
<reference evidence="7 8" key="1">
    <citation type="submission" date="2017-03" db="EMBL/GenBank/DDBJ databases">
        <title>Genome of the blue death feigning beetle - Asbolus verrucosus.</title>
        <authorList>
            <person name="Rider S.D."/>
        </authorList>
    </citation>
    <scope>NUCLEOTIDE SEQUENCE [LARGE SCALE GENOMIC DNA]</scope>
    <source>
        <strain evidence="7">Butters</strain>
        <tissue evidence="7">Head and leg muscle</tissue>
    </source>
</reference>
<evidence type="ECO:0000259" key="6">
    <source>
        <dbReference type="PROSITE" id="PS50950"/>
    </source>
</evidence>
<dbReference type="Proteomes" id="UP000292052">
    <property type="component" value="Unassembled WGS sequence"/>
</dbReference>
<dbReference type="GO" id="GO:0008270">
    <property type="term" value="F:zinc ion binding"/>
    <property type="evidence" value="ECO:0007669"/>
    <property type="project" value="UniProtKB-KW"/>
</dbReference>
<keyword evidence="1" id="KW-0479">Metal-binding</keyword>
<sequence length="171" mass="20160">MNFVISNVTTVEEDDEEPLYEIKKVSIFKEKKEYKIEPQSKVKVTTYKKSCYVPLCPNSSVATPDKMFITVPVNPVRRKQWLDVVGKTNGKNPKSPMFCCQDHFNLEKDMKNYEEHLRRGKVQMLLHQTVVPHIFICNQYGHLKRKERLEVLQKLHKKRNLDPLLAEDEDE</sequence>
<evidence type="ECO:0000256" key="5">
    <source>
        <dbReference type="PROSITE-ProRule" id="PRU00309"/>
    </source>
</evidence>
<dbReference type="AlphaFoldDB" id="A0A482VFG6"/>
<evidence type="ECO:0000313" key="8">
    <source>
        <dbReference type="Proteomes" id="UP000292052"/>
    </source>
</evidence>
<dbReference type="EMBL" id="QDEB01104438">
    <property type="protein sequence ID" value="RZC14251.1"/>
    <property type="molecule type" value="Genomic_DNA"/>
</dbReference>
<proteinExistence type="predicted"/>
<dbReference type="Pfam" id="PF05485">
    <property type="entry name" value="THAP"/>
    <property type="match status" value="1"/>
</dbReference>
<protein>
    <submittedName>
        <fullName evidence="7">THAP domain containing protein</fullName>
    </submittedName>
</protein>
<dbReference type="SUPFAM" id="SSF57716">
    <property type="entry name" value="Glucocorticoid receptor-like (DNA-binding domain)"/>
    <property type="match status" value="1"/>
</dbReference>
<keyword evidence="8" id="KW-1185">Reference proteome</keyword>
<accession>A0A482VFG6</accession>
<comment type="caution">
    <text evidence="7">The sequence shown here is derived from an EMBL/GenBank/DDBJ whole genome shotgun (WGS) entry which is preliminary data.</text>
</comment>
<dbReference type="PROSITE" id="PS50950">
    <property type="entry name" value="ZF_THAP"/>
    <property type="match status" value="1"/>
</dbReference>
<keyword evidence="3" id="KW-0862">Zinc</keyword>
<keyword evidence="2 5" id="KW-0863">Zinc-finger</keyword>
<dbReference type="OrthoDB" id="8196774at2759"/>
<evidence type="ECO:0000313" key="7">
    <source>
        <dbReference type="EMBL" id="RZC14251.1"/>
    </source>
</evidence>